<evidence type="ECO:0000256" key="1">
    <source>
        <dbReference type="ARBA" id="ARBA00004273"/>
    </source>
</evidence>
<keyword evidence="5 10" id="KW-0999">Mitochondrion inner membrane</keyword>
<feature type="compositionally biased region" description="Polar residues" evidence="11">
    <location>
        <begin position="59"/>
        <end position="73"/>
    </location>
</feature>
<protein>
    <recommendedName>
        <fullName evidence="10">Holocytochrome c-type synthase</fullName>
        <ecNumber evidence="10">4.4.1.17</ecNumber>
    </recommendedName>
</protein>
<dbReference type="EC" id="4.4.1.17" evidence="10"/>
<evidence type="ECO:0000256" key="3">
    <source>
        <dbReference type="ARBA" id="ARBA00022617"/>
    </source>
</evidence>
<evidence type="ECO:0000256" key="10">
    <source>
        <dbReference type="RuleBase" id="RU363130"/>
    </source>
</evidence>
<reference evidence="12" key="1">
    <citation type="submission" date="2021-01" db="EMBL/GenBank/DDBJ databases">
        <authorList>
            <person name="Corre E."/>
            <person name="Pelletier E."/>
            <person name="Niang G."/>
            <person name="Scheremetjew M."/>
            <person name="Finn R."/>
            <person name="Kale V."/>
            <person name="Holt S."/>
            <person name="Cochrane G."/>
            <person name="Meng A."/>
            <person name="Brown T."/>
            <person name="Cohen L."/>
        </authorList>
    </citation>
    <scope>NUCLEOTIDE SEQUENCE</scope>
    <source>
        <strain evidence="12">Isolate 1302-5</strain>
    </source>
</reference>
<dbReference type="PANTHER" id="PTHR12743:SF0">
    <property type="entry name" value="HOLOCYTOCHROME C-TYPE SYNTHASE"/>
    <property type="match status" value="1"/>
</dbReference>
<evidence type="ECO:0000256" key="6">
    <source>
        <dbReference type="ARBA" id="ARBA00023004"/>
    </source>
</evidence>
<sequence>MTDSAAPAASAAGGAGRGCPVKHEGSPSGGGGGYWSSLFGDGGSAGAGLRGSDSASLATPPSGNASIASTTSKDGGEGGCPVKHDATGTGSNIAGSFPFAGAAEVAASTATTPASLEEASRHPQSPRPDQTVPLSTVRTVSTIPRGETPTPEATVPAGSPGGSGEGQKAKGCAPSHQPADSRKWVYPSDQQFYNAMRRKGWEVPDESTVPWIVQIHNAVNERGWAEVRRWESSLHGCDDPKLVRFLGRPTDTSPRAWFNTNVLMYRPPFDRHDWYVDRGDGSAPRRYVIDFYDGNDGSGGGDETQAADSSSASATPPPRPPAMYLDVRPALDDTDAFGDRAKMFVRDAFPGLFAAFGTSGDNPGGTTSDASSTNASVSGVPKRSGATEN</sequence>
<comment type="similarity">
    <text evidence="2 10">Belongs to the cytochrome c-type heme lyase family.</text>
</comment>
<feature type="compositionally biased region" description="Polar residues" evidence="11">
    <location>
        <begin position="359"/>
        <end position="377"/>
    </location>
</feature>
<comment type="function">
    <text evidence="10">Lyase that catalyzes the covalent linking of the heme group to the cytochrome C apoprotein to produce the mature functional cytochrome.</text>
</comment>
<comment type="catalytic activity">
    <reaction evidence="10">
        <text>holo-[cytochrome c] = apo-[cytochrome c] + heme b</text>
        <dbReference type="Rhea" id="RHEA:22648"/>
        <dbReference type="Rhea" id="RHEA-COMP:10725"/>
        <dbReference type="Rhea" id="RHEA-COMP:10726"/>
        <dbReference type="ChEBI" id="CHEBI:29950"/>
        <dbReference type="ChEBI" id="CHEBI:60344"/>
        <dbReference type="ChEBI" id="CHEBI:83739"/>
        <dbReference type="EC" id="4.4.1.17"/>
    </reaction>
</comment>
<feature type="compositionally biased region" description="Polar residues" evidence="11">
    <location>
        <begin position="132"/>
        <end position="142"/>
    </location>
</feature>
<keyword evidence="4 10" id="KW-0479">Metal-binding</keyword>
<evidence type="ECO:0000256" key="2">
    <source>
        <dbReference type="ARBA" id="ARBA00007255"/>
    </source>
</evidence>
<feature type="compositionally biased region" description="Low complexity" evidence="11">
    <location>
        <begin position="108"/>
        <end position="117"/>
    </location>
</feature>
<comment type="subcellular location">
    <subcellularLocation>
        <location evidence="1 10">Mitochondrion inner membrane</location>
    </subcellularLocation>
</comment>
<dbReference type="Pfam" id="PF01265">
    <property type="entry name" value="Cyto_heme_lyase"/>
    <property type="match status" value="1"/>
</dbReference>
<dbReference type="GO" id="GO:0046872">
    <property type="term" value="F:metal ion binding"/>
    <property type="evidence" value="ECO:0007669"/>
    <property type="project" value="UniProtKB-KW"/>
</dbReference>
<evidence type="ECO:0000256" key="11">
    <source>
        <dbReference type="SAM" id="MobiDB-lite"/>
    </source>
</evidence>
<keyword evidence="7 10" id="KW-0496">Mitochondrion</keyword>
<feature type="region of interest" description="Disordered" evidence="11">
    <location>
        <begin position="1"/>
        <end position="87"/>
    </location>
</feature>
<evidence type="ECO:0000256" key="4">
    <source>
        <dbReference type="ARBA" id="ARBA00022723"/>
    </source>
</evidence>
<dbReference type="PROSITE" id="PS00822">
    <property type="entry name" value="CYTO_HEME_LYASE_2"/>
    <property type="match status" value="1"/>
</dbReference>
<evidence type="ECO:0000313" key="12">
    <source>
        <dbReference type="EMBL" id="CAE2267334.1"/>
    </source>
</evidence>
<evidence type="ECO:0000256" key="5">
    <source>
        <dbReference type="ARBA" id="ARBA00022792"/>
    </source>
</evidence>
<dbReference type="AlphaFoldDB" id="A0A7S4JLD5"/>
<evidence type="ECO:0000256" key="9">
    <source>
        <dbReference type="ARBA" id="ARBA00023239"/>
    </source>
</evidence>
<evidence type="ECO:0000256" key="7">
    <source>
        <dbReference type="ARBA" id="ARBA00023128"/>
    </source>
</evidence>
<organism evidence="12">
    <name type="scientific">Odontella aurita</name>
    <dbReference type="NCBI Taxonomy" id="265563"/>
    <lineage>
        <taxon>Eukaryota</taxon>
        <taxon>Sar</taxon>
        <taxon>Stramenopiles</taxon>
        <taxon>Ochrophyta</taxon>
        <taxon>Bacillariophyta</taxon>
        <taxon>Mediophyceae</taxon>
        <taxon>Biddulphiophycidae</taxon>
        <taxon>Eupodiscales</taxon>
        <taxon>Odontellaceae</taxon>
        <taxon>Odontella</taxon>
    </lineage>
</organism>
<dbReference type="EMBL" id="HBKQ01043131">
    <property type="protein sequence ID" value="CAE2267334.1"/>
    <property type="molecule type" value="Transcribed_RNA"/>
</dbReference>
<feature type="region of interest" description="Disordered" evidence="11">
    <location>
        <begin position="108"/>
        <end position="181"/>
    </location>
</feature>
<accession>A0A7S4JLD5</accession>
<feature type="region of interest" description="Disordered" evidence="11">
    <location>
        <begin position="293"/>
        <end position="323"/>
    </location>
</feature>
<evidence type="ECO:0000256" key="8">
    <source>
        <dbReference type="ARBA" id="ARBA00023136"/>
    </source>
</evidence>
<dbReference type="GO" id="GO:0005743">
    <property type="term" value="C:mitochondrial inner membrane"/>
    <property type="evidence" value="ECO:0007669"/>
    <property type="project" value="UniProtKB-SubCell"/>
</dbReference>
<name>A0A7S4JLD5_9STRA</name>
<proteinExistence type="inferred from homology"/>
<dbReference type="InterPro" id="IPR000511">
    <property type="entry name" value="Holocyt_c/c1_synthase"/>
</dbReference>
<feature type="compositionally biased region" description="Gly residues" evidence="11">
    <location>
        <begin position="27"/>
        <end position="49"/>
    </location>
</feature>
<dbReference type="GO" id="GO:0004408">
    <property type="term" value="F:holocytochrome-c synthase activity"/>
    <property type="evidence" value="ECO:0007669"/>
    <property type="project" value="UniProtKB-EC"/>
</dbReference>
<keyword evidence="3 10" id="KW-0349">Heme</keyword>
<feature type="compositionally biased region" description="Low complexity" evidence="11">
    <location>
        <begin position="1"/>
        <end position="12"/>
    </location>
</feature>
<gene>
    <name evidence="12" type="ORF">OAUR00152_LOCUS29714</name>
</gene>
<feature type="region of interest" description="Disordered" evidence="11">
    <location>
        <begin position="355"/>
        <end position="389"/>
    </location>
</feature>
<keyword evidence="8 10" id="KW-0472">Membrane</keyword>
<keyword evidence="6 10" id="KW-0408">Iron</keyword>
<keyword evidence="9 10" id="KW-0456">Lyase</keyword>
<dbReference type="PANTHER" id="PTHR12743">
    <property type="entry name" value="CYTOCHROME C1 HEME LYASE"/>
    <property type="match status" value="1"/>
</dbReference>